<gene>
    <name evidence="1" type="ORF">BDQ94DRAFT_165392</name>
</gene>
<sequence>MRFDNLTIDEIDRKYPDILYPSNDELLDAASHLIEFTQILKNKDILRTTLVGITGGLAVMHHCPDRLPSIACNRKEDIDIVLDLADSTLEDLKDALLYYYSQIFIKHRQTLYMRTPWGKVRLDFKIIPASRKLKGMQYLSVLELTDLPFVNKIDLMTSKIYDVHPDPLPSPWGEPETARAIHHGTDALRLALLSDQGKKIILTVRQAMRIRRAFRSLENYTGIPGVQWLELFLVRGRYYHNRPTEIVDLEKAFFLLEMGKYKREISDPWYY</sequence>
<evidence type="ECO:0000313" key="2">
    <source>
        <dbReference type="Proteomes" id="UP000253729"/>
    </source>
</evidence>
<dbReference type="AlphaFoldDB" id="A0A3F3QKJ3"/>
<organism evidence="1 2">
    <name type="scientific">Aspergillus welwitschiae</name>
    <dbReference type="NCBI Taxonomy" id="1341132"/>
    <lineage>
        <taxon>Eukaryota</taxon>
        <taxon>Fungi</taxon>
        <taxon>Dikarya</taxon>
        <taxon>Ascomycota</taxon>
        <taxon>Pezizomycotina</taxon>
        <taxon>Eurotiomycetes</taxon>
        <taxon>Eurotiomycetidae</taxon>
        <taxon>Eurotiales</taxon>
        <taxon>Aspergillaceae</taxon>
        <taxon>Aspergillus</taxon>
        <taxon>Aspergillus subgen. Circumdati</taxon>
    </lineage>
</organism>
<dbReference type="Proteomes" id="UP000253729">
    <property type="component" value="Unassembled WGS sequence"/>
</dbReference>
<reference evidence="1 2" key="1">
    <citation type="submission" date="2018-07" db="EMBL/GenBank/DDBJ databases">
        <title>The genomes of Aspergillus section Nigri reveals drivers in fungal speciation.</title>
        <authorList>
            <consortium name="DOE Joint Genome Institute"/>
            <person name="Vesth T.C."/>
            <person name="Nybo J."/>
            <person name="Theobald S."/>
            <person name="Brandl J."/>
            <person name="Frisvad J.C."/>
            <person name="Nielsen K.F."/>
            <person name="Lyhne E.K."/>
            <person name="Kogle M.E."/>
            <person name="Kuo A."/>
            <person name="Riley R."/>
            <person name="Clum A."/>
            <person name="Nolan M."/>
            <person name="Lipzen A."/>
            <person name="Salamov A."/>
            <person name="Henrissat B."/>
            <person name="Wiebenga A."/>
            <person name="De vries R.P."/>
            <person name="Grigoriev I.V."/>
            <person name="Mortensen U.H."/>
            <person name="Andersen M.R."/>
            <person name="Baker S.E."/>
        </authorList>
    </citation>
    <scope>NUCLEOTIDE SEQUENCE [LARGE SCALE GENOMIC DNA]</scope>
    <source>
        <strain evidence="1 2">CBS 139.54b</strain>
    </source>
</reference>
<evidence type="ECO:0000313" key="1">
    <source>
        <dbReference type="EMBL" id="RDH39711.1"/>
    </source>
</evidence>
<dbReference type="GeneID" id="38138649"/>
<name>A0A3F3QKJ3_9EURO</name>
<accession>A0A3F3QKJ3</accession>
<protein>
    <submittedName>
        <fullName evidence="1">Uncharacterized protein</fullName>
    </submittedName>
</protein>
<dbReference type="RefSeq" id="XP_026632733.1">
    <property type="nucleotide sequence ID" value="XM_026770293.1"/>
</dbReference>
<keyword evidence="2" id="KW-1185">Reference proteome</keyword>
<proteinExistence type="predicted"/>
<dbReference type="EMBL" id="KZ852032">
    <property type="protein sequence ID" value="RDH39711.1"/>
    <property type="molecule type" value="Genomic_DNA"/>
</dbReference>